<gene>
    <name evidence="4" type="ORF">N7468_006979</name>
</gene>
<sequence length="257" mass="28978">MDRYVGDPHHQRRRARDPATTYREAMERGVLQPFPSSPSEWHLDAEQANARVYLQSPVPFAQVPWSALWSADQYAAFDLPFPMMPADDPLEGYQYHQWMRPSNDRFGVMARWPTEGIEGAVGGAHAQNNAQAVPPIASPSATSSAATVAVLEILTQIQGGPTLDRSRRSHRRPDVHLEVAFSRTRLPGRAGAVTCYWKGCETQSTFGRMFCLKRHVEKHLNLQLYKCSSCSRTFHRKDKIKEHVNGSARGRHTGNRT</sequence>
<dbReference type="AlphaFoldDB" id="A0A9W9TKB8"/>
<dbReference type="GO" id="GO:0008270">
    <property type="term" value="F:zinc ion binding"/>
    <property type="evidence" value="ECO:0007669"/>
    <property type="project" value="UniProtKB-KW"/>
</dbReference>
<dbReference type="GeneID" id="83203578"/>
<accession>A0A9W9TKB8</accession>
<feature type="region of interest" description="Disordered" evidence="2">
    <location>
        <begin position="1"/>
        <end position="21"/>
    </location>
</feature>
<evidence type="ECO:0000259" key="3">
    <source>
        <dbReference type="PROSITE" id="PS50157"/>
    </source>
</evidence>
<dbReference type="Gene3D" id="3.30.160.60">
    <property type="entry name" value="Classic Zinc Finger"/>
    <property type="match status" value="1"/>
</dbReference>
<dbReference type="RefSeq" id="XP_058329165.1">
    <property type="nucleotide sequence ID" value="XM_058476275.1"/>
</dbReference>
<reference evidence="4" key="1">
    <citation type="submission" date="2022-11" db="EMBL/GenBank/DDBJ databases">
        <authorList>
            <person name="Petersen C."/>
        </authorList>
    </citation>
    <scope>NUCLEOTIDE SEQUENCE</scope>
    <source>
        <strain evidence="4">IBT 19713</strain>
    </source>
</reference>
<reference evidence="4" key="2">
    <citation type="journal article" date="2023" name="IMA Fungus">
        <title>Comparative genomic study of the Penicillium genus elucidates a diverse pangenome and 15 lateral gene transfer events.</title>
        <authorList>
            <person name="Petersen C."/>
            <person name="Sorensen T."/>
            <person name="Nielsen M.R."/>
            <person name="Sondergaard T.E."/>
            <person name="Sorensen J.L."/>
            <person name="Fitzpatrick D.A."/>
            <person name="Frisvad J.C."/>
            <person name="Nielsen K.L."/>
        </authorList>
    </citation>
    <scope>NUCLEOTIDE SEQUENCE</scope>
    <source>
        <strain evidence="4">IBT 19713</strain>
    </source>
</reference>
<keyword evidence="1" id="KW-0863">Zinc-finger</keyword>
<feature type="domain" description="C2H2-type" evidence="3">
    <location>
        <begin position="225"/>
        <end position="257"/>
    </location>
</feature>
<dbReference type="Proteomes" id="UP001150941">
    <property type="component" value="Unassembled WGS sequence"/>
</dbReference>
<evidence type="ECO:0000313" key="5">
    <source>
        <dbReference type="Proteomes" id="UP001150941"/>
    </source>
</evidence>
<protein>
    <recommendedName>
        <fullName evidence="3">C2H2-type domain-containing protein</fullName>
    </recommendedName>
</protein>
<keyword evidence="5" id="KW-1185">Reference proteome</keyword>
<dbReference type="PROSITE" id="PS50157">
    <property type="entry name" value="ZINC_FINGER_C2H2_2"/>
    <property type="match status" value="1"/>
</dbReference>
<dbReference type="OrthoDB" id="1405595at2759"/>
<evidence type="ECO:0000256" key="2">
    <source>
        <dbReference type="SAM" id="MobiDB-lite"/>
    </source>
</evidence>
<proteinExistence type="predicted"/>
<evidence type="ECO:0000313" key="4">
    <source>
        <dbReference type="EMBL" id="KAJ5225754.1"/>
    </source>
</evidence>
<dbReference type="SUPFAM" id="SSF57667">
    <property type="entry name" value="beta-beta-alpha zinc fingers"/>
    <property type="match status" value="1"/>
</dbReference>
<keyword evidence="1" id="KW-0862">Zinc</keyword>
<dbReference type="InterPro" id="IPR013087">
    <property type="entry name" value="Znf_C2H2_type"/>
</dbReference>
<organism evidence="4 5">
    <name type="scientific">Penicillium chermesinum</name>
    <dbReference type="NCBI Taxonomy" id="63820"/>
    <lineage>
        <taxon>Eukaryota</taxon>
        <taxon>Fungi</taxon>
        <taxon>Dikarya</taxon>
        <taxon>Ascomycota</taxon>
        <taxon>Pezizomycotina</taxon>
        <taxon>Eurotiomycetes</taxon>
        <taxon>Eurotiomycetidae</taxon>
        <taxon>Eurotiales</taxon>
        <taxon>Aspergillaceae</taxon>
        <taxon>Penicillium</taxon>
    </lineage>
</organism>
<dbReference type="EMBL" id="JAPQKS010000005">
    <property type="protein sequence ID" value="KAJ5225754.1"/>
    <property type="molecule type" value="Genomic_DNA"/>
</dbReference>
<evidence type="ECO:0000256" key="1">
    <source>
        <dbReference type="PROSITE-ProRule" id="PRU00042"/>
    </source>
</evidence>
<keyword evidence="1" id="KW-0479">Metal-binding</keyword>
<name>A0A9W9TKB8_9EURO</name>
<comment type="caution">
    <text evidence="4">The sequence shown here is derived from an EMBL/GenBank/DDBJ whole genome shotgun (WGS) entry which is preliminary data.</text>
</comment>
<dbReference type="InterPro" id="IPR036236">
    <property type="entry name" value="Znf_C2H2_sf"/>
</dbReference>